<proteinExistence type="predicted"/>
<dbReference type="Proteomes" id="UP001281761">
    <property type="component" value="Unassembled WGS sequence"/>
</dbReference>
<gene>
    <name evidence="1" type="ORF">BLNAU_11283</name>
</gene>
<accession>A0ABQ9XSJ7</accession>
<keyword evidence="2" id="KW-1185">Reference proteome</keyword>
<sequence>MAIMSLTPICVSTQSEGNTAIVTSINALKQDYEDYQNAQNVPSSKRVESHLTEIEPYLKQLFDDRPSVEESAIVLKHLSSIFSTFSLLIAHPAPLSIVETIVDIILPHSENILALIRAVPLTSLVSECLFVLSSCLQCDPVLIFGFDSIGYSQTMMYLMDNCNSHSLLSNHTHSILTLCAALSRKSYDCYKVFARHLTVEGGQDVFEVHLLSLGEHIRGNSRAFLDKHRGVNILTRERIGVKHKKKVFPR</sequence>
<comment type="caution">
    <text evidence="1">The sequence shown here is derived from an EMBL/GenBank/DDBJ whole genome shotgun (WGS) entry which is preliminary data.</text>
</comment>
<organism evidence="1 2">
    <name type="scientific">Blattamonas nauphoetae</name>
    <dbReference type="NCBI Taxonomy" id="2049346"/>
    <lineage>
        <taxon>Eukaryota</taxon>
        <taxon>Metamonada</taxon>
        <taxon>Preaxostyla</taxon>
        <taxon>Oxymonadida</taxon>
        <taxon>Blattamonas</taxon>
    </lineage>
</organism>
<evidence type="ECO:0000313" key="1">
    <source>
        <dbReference type="EMBL" id="KAK2953726.1"/>
    </source>
</evidence>
<evidence type="ECO:0000313" key="2">
    <source>
        <dbReference type="Proteomes" id="UP001281761"/>
    </source>
</evidence>
<name>A0ABQ9XSJ7_9EUKA</name>
<dbReference type="EMBL" id="JARBJD010000087">
    <property type="protein sequence ID" value="KAK2953726.1"/>
    <property type="molecule type" value="Genomic_DNA"/>
</dbReference>
<protein>
    <submittedName>
        <fullName evidence="1">Uncharacterized protein</fullName>
    </submittedName>
</protein>
<reference evidence="1 2" key="1">
    <citation type="journal article" date="2022" name="bioRxiv">
        <title>Genomics of Preaxostyla Flagellates Illuminates Evolutionary Transitions and the Path Towards Mitochondrial Loss.</title>
        <authorList>
            <person name="Novak L.V.F."/>
            <person name="Treitli S.C."/>
            <person name="Pyrih J."/>
            <person name="Halakuc P."/>
            <person name="Pipaliya S.V."/>
            <person name="Vacek V."/>
            <person name="Brzon O."/>
            <person name="Soukal P."/>
            <person name="Eme L."/>
            <person name="Dacks J.B."/>
            <person name="Karnkowska A."/>
            <person name="Elias M."/>
            <person name="Hampl V."/>
        </authorList>
    </citation>
    <scope>NUCLEOTIDE SEQUENCE [LARGE SCALE GENOMIC DNA]</scope>
    <source>
        <strain evidence="1">NAU3</strain>
        <tissue evidence="1">Gut</tissue>
    </source>
</reference>